<dbReference type="PANTHER" id="PTHR46500">
    <property type="entry name" value="CILIA- AND FLAGELLA-ASSOCIATED PROTEIN 221"/>
    <property type="match status" value="1"/>
</dbReference>
<proteinExistence type="predicted"/>
<dbReference type="EMBL" id="HACG01004737">
    <property type="protein sequence ID" value="CEK51602.1"/>
    <property type="molecule type" value="Transcribed_RNA"/>
</dbReference>
<evidence type="ECO:0000313" key="1">
    <source>
        <dbReference type="EMBL" id="CEK51602.1"/>
    </source>
</evidence>
<gene>
    <name evidence="1" type="primary">ORF13853</name>
</gene>
<dbReference type="GO" id="GO:0003341">
    <property type="term" value="P:cilium movement"/>
    <property type="evidence" value="ECO:0007669"/>
    <property type="project" value="InterPro"/>
</dbReference>
<dbReference type="AlphaFoldDB" id="A0A0B6Y5L7"/>
<protein>
    <submittedName>
        <fullName evidence="1">Uncharacterized protein</fullName>
    </submittedName>
</protein>
<dbReference type="GO" id="GO:0044458">
    <property type="term" value="P:motile cilium assembly"/>
    <property type="evidence" value="ECO:0007669"/>
    <property type="project" value="TreeGrafter"/>
</dbReference>
<sequence length="276" mass="32320">RARNKKHQAIVIKHGQQKKMSSITTAPTISLEKDGIRFPAVLDSPQAVGKILMQEPGKIRASEMRQSVLNKNKINERSSQQVKEAIFEYAVRQNIHEERQNQLRWQVKVGDDPISAQERYKILEDRNTAMNHYKLKTIGDLVLEDETNRLETVCVYRRTKRDAKDLAPDDATFNVYSSDLWSVRHAALERFVQAARTIIIRNRADKRLPFLKNLVKKFNRKKKMRLSLDDSKDIFESERRKLEKSVKDVPFFRAEKIQKFRFPIYVNPDVKDDMAP</sequence>
<reference evidence="1" key="1">
    <citation type="submission" date="2014-12" db="EMBL/GenBank/DDBJ databases">
        <title>Insight into the proteome of Arion vulgaris.</title>
        <authorList>
            <person name="Aradska J."/>
            <person name="Bulat T."/>
            <person name="Smidak R."/>
            <person name="Sarate P."/>
            <person name="Gangsoo J."/>
            <person name="Sialana F."/>
            <person name="Bilban M."/>
            <person name="Lubec G."/>
        </authorList>
    </citation>
    <scope>NUCLEOTIDE SEQUENCE</scope>
    <source>
        <tissue evidence="1">Skin</tissue>
    </source>
</reference>
<dbReference type="PANTHER" id="PTHR46500:SF1">
    <property type="entry name" value="CILIA- AND FLAGELLA-ASSOCIATED PROTEIN 221"/>
    <property type="match status" value="1"/>
</dbReference>
<accession>A0A0B6Y5L7</accession>
<organism evidence="1">
    <name type="scientific">Arion vulgaris</name>
    <dbReference type="NCBI Taxonomy" id="1028688"/>
    <lineage>
        <taxon>Eukaryota</taxon>
        <taxon>Metazoa</taxon>
        <taxon>Spiralia</taxon>
        <taxon>Lophotrochozoa</taxon>
        <taxon>Mollusca</taxon>
        <taxon>Gastropoda</taxon>
        <taxon>Heterobranchia</taxon>
        <taxon>Euthyneura</taxon>
        <taxon>Panpulmonata</taxon>
        <taxon>Eupulmonata</taxon>
        <taxon>Stylommatophora</taxon>
        <taxon>Helicina</taxon>
        <taxon>Arionoidea</taxon>
        <taxon>Arionidae</taxon>
        <taxon>Arion</taxon>
    </lineage>
</organism>
<dbReference type="InterPro" id="IPR029676">
    <property type="entry name" value="CFAP221"/>
</dbReference>
<dbReference type="GO" id="GO:0097729">
    <property type="term" value="C:9+2 motile cilium"/>
    <property type="evidence" value="ECO:0007669"/>
    <property type="project" value="TreeGrafter"/>
</dbReference>
<feature type="non-terminal residue" evidence="1">
    <location>
        <position position="276"/>
    </location>
</feature>
<name>A0A0B6Y5L7_9EUPU</name>
<feature type="non-terminal residue" evidence="1">
    <location>
        <position position="1"/>
    </location>
</feature>